<feature type="region of interest" description="Disordered" evidence="2">
    <location>
        <begin position="247"/>
        <end position="412"/>
    </location>
</feature>
<dbReference type="GO" id="GO:0071782">
    <property type="term" value="C:endoplasmic reticulum tubular network"/>
    <property type="evidence" value="ECO:0007669"/>
    <property type="project" value="TreeGrafter"/>
</dbReference>
<proteinExistence type="predicted"/>
<feature type="transmembrane region" description="Helical" evidence="3">
    <location>
        <begin position="80"/>
        <end position="101"/>
    </location>
</feature>
<evidence type="ECO:0000256" key="3">
    <source>
        <dbReference type="SAM" id="Phobius"/>
    </source>
</evidence>
<dbReference type="InterPro" id="IPR040115">
    <property type="entry name" value="Lnp"/>
</dbReference>
<keyword evidence="3" id="KW-0472">Membrane</keyword>
<gene>
    <name evidence="4" type="ORF">WJX73_003957</name>
</gene>
<protein>
    <submittedName>
        <fullName evidence="4">Uncharacterized protein</fullName>
    </submittedName>
</protein>
<feature type="compositionally biased region" description="Polar residues" evidence="2">
    <location>
        <begin position="400"/>
        <end position="412"/>
    </location>
</feature>
<evidence type="ECO:0000313" key="4">
    <source>
        <dbReference type="EMBL" id="KAK9813899.1"/>
    </source>
</evidence>
<feature type="transmembrane region" description="Helical" evidence="3">
    <location>
        <begin position="49"/>
        <end position="68"/>
    </location>
</feature>
<feature type="compositionally biased region" description="Basic and acidic residues" evidence="2">
    <location>
        <begin position="366"/>
        <end position="375"/>
    </location>
</feature>
<dbReference type="PANTHER" id="PTHR22166:SF12">
    <property type="entry name" value="ENDOPLASMIC RETICULUM JUNCTION FORMATION PROTEIN LUNAPARK"/>
    <property type="match status" value="1"/>
</dbReference>
<dbReference type="PANTHER" id="PTHR22166">
    <property type="entry name" value="ENDOPLASMIC RETICULUM JUNCTION FORMATION PROTEIN LUNAPARK"/>
    <property type="match status" value="1"/>
</dbReference>
<comment type="caution">
    <text evidence="4">The sequence shown here is derived from an EMBL/GenBank/DDBJ whole genome shotgun (WGS) entry which is preliminary data.</text>
</comment>
<keyword evidence="5" id="KW-1185">Reference proteome</keyword>
<keyword evidence="1" id="KW-0175">Coiled coil</keyword>
<keyword evidence="3" id="KW-1133">Transmembrane helix</keyword>
<feature type="compositionally biased region" description="Polar residues" evidence="2">
    <location>
        <begin position="288"/>
        <end position="309"/>
    </location>
</feature>
<dbReference type="AlphaFoldDB" id="A0AAW1Q1C0"/>
<name>A0AAW1Q1C0_9CHLO</name>
<sequence length="412" mass="43746">MGGWYSKIGSDPYYASYERSLEGLKSSIQQLQDKVENRQKNLAAVEGTIFMYGLAGFAIAAGVAIWALQQPAGVLSSRQHFMSVLPMFVEPIGAYALYVFWNTLQSVLGKRDKARLAAAEAKLRKMITELKDTTHYQKTLSILSKYDPDFVPPSPLPMMGKAEPRTPGGPLPFRSLRSEMPASAVKDTPRRTALGRMTGAGVSLMPALDKIASSLIGDNPALMQALREAKSEAEALRQRLASSEARAAKLAAQNSTMRERLGDAAGDLEPPPSPPSAATQEAAGPSTALGNAQQGPSMLSRLSNISTPGFQDGSPAPSSDRKSISAPATPMASIAGAPADFAQTSDASPGTVPHRNTVPHQLQEVGEDRDGRDSGDGSFTFVGHAEDPPMQDLDTEMKDSTPSVPGDSSPQH</sequence>
<dbReference type="Proteomes" id="UP001465755">
    <property type="component" value="Unassembled WGS sequence"/>
</dbReference>
<accession>A0AAW1Q1C0</accession>
<evidence type="ECO:0000256" key="1">
    <source>
        <dbReference type="SAM" id="Coils"/>
    </source>
</evidence>
<organism evidence="4 5">
    <name type="scientific">Symbiochloris irregularis</name>
    <dbReference type="NCBI Taxonomy" id="706552"/>
    <lineage>
        <taxon>Eukaryota</taxon>
        <taxon>Viridiplantae</taxon>
        <taxon>Chlorophyta</taxon>
        <taxon>core chlorophytes</taxon>
        <taxon>Trebouxiophyceae</taxon>
        <taxon>Trebouxiales</taxon>
        <taxon>Trebouxiaceae</taxon>
        <taxon>Symbiochloris</taxon>
    </lineage>
</organism>
<reference evidence="4 5" key="1">
    <citation type="journal article" date="2024" name="Nat. Commun.">
        <title>Phylogenomics reveals the evolutionary origins of lichenization in chlorophyte algae.</title>
        <authorList>
            <person name="Puginier C."/>
            <person name="Libourel C."/>
            <person name="Otte J."/>
            <person name="Skaloud P."/>
            <person name="Haon M."/>
            <person name="Grisel S."/>
            <person name="Petersen M."/>
            <person name="Berrin J.G."/>
            <person name="Delaux P.M."/>
            <person name="Dal Grande F."/>
            <person name="Keller J."/>
        </authorList>
    </citation>
    <scope>NUCLEOTIDE SEQUENCE [LARGE SCALE GENOMIC DNA]</scope>
    <source>
        <strain evidence="4 5">SAG 2036</strain>
    </source>
</reference>
<keyword evidence="3" id="KW-0812">Transmembrane</keyword>
<evidence type="ECO:0000256" key="2">
    <source>
        <dbReference type="SAM" id="MobiDB-lite"/>
    </source>
</evidence>
<feature type="coiled-coil region" evidence="1">
    <location>
        <begin position="14"/>
        <end position="48"/>
    </location>
</feature>
<dbReference type="EMBL" id="JALJOQ010000002">
    <property type="protein sequence ID" value="KAK9813899.1"/>
    <property type="molecule type" value="Genomic_DNA"/>
</dbReference>
<evidence type="ECO:0000313" key="5">
    <source>
        <dbReference type="Proteomes" id="UP001465755"/>
    </source>
</evidence>
<dbReference type="GO" id="GO:0071786">
    <property type="term" value="P:endoplasmic reticulum tubular network organization"/>
    <property type="evidence" value="ECO:0007669"/>
    <property type="project" value="InterPro"/>
</dbReference>